<protein>
    <submittedName>
        <fullName evidence="1">Uncharacterized protein</fullName>
    </submittedName>
</protein>
<dbReference type="EMBL" id="JACCCQ010000001">
    <property type="protein sequence ID" value="NYF54955.1"/>
    <property type="molecule type" value="Genomic_DNA"/>
</dbReference>
<keyword evidence="2" id="KW-1185">Reference proteome</keyword>
<evidence type="ECO:0000313" key="1">
    <source>
        <dbReference type="EMBL" id="NYF54955.1"/>
    </source>
</evidence>
<dbReference type="Proteomes" id="UP000631553">
    <property type="component" value="Unassembled WGS sequence"/>
</dbReference>
<accession>A0ABX2RFL1</accession>
<name>A0ABX2RFL1_9ACTN</name>
<organism evidence="1 2">
    <name type="scientific">Micromonospora purpureochromogenes</name>
    <dbReference type="NCBI Taxonomy" id="47872"/>
    <lineage>
        <taxon>Bacteria</taxon>
        <taxon>Bacillati</taxon>
        <taxon>Actinomycetota</taxon>
        <taxon>Actinomycetes</taxon>
        <taxon>Micromonosporales</taxon>
        <taxon>Micromonosporaceae</taxon>
        <taxon>Micromonospora</taxon>
    </lineage>
</organism>
<gene>
    <name evidence="1" type="ORF">HDA35_000786</name>
</gene>
<dbReference type="RefSeq" id="WP_179801620.1">
    <property type="nucleotide sequence ID" value="NZ_JACCCQ010000001.1"/>
</dbReference>
<sequence>MDNCECQFDLEQQGRAAPGDARGSTTLWPIWWRRADRRVWSEATTPLIGQPEVVIADLAHTQVLGQGVEPMRALTVVDGDTRPTAAVQAYNTGSGRRSLTLSDRDALAR</sequence>
<reference evidence="1 2" key="1">
    <citation type="submission" date="2020-07" db="EMBL/GenBank/DDBJ databases">
        <title>Sequencing the genomes of 1000 actinobacteria strains.</title>
        <authorList>
            <person name="Klenk H.-P."/>
        </authorList>
    </citation>
    <scope>NUCLEOTIDE SEQUENCE [LARGE SCALE GENOMIC DNA]</scope>
    <source>
        <strain evidence="1 2">DSM 43814</strain>
    </source>
</reference>
<proteinExistence type="predicted"/>
<evidence type="ECO:0000313" key="2">
    <source>
        <dbReference type="Proteomes" id="UP000631553"/>
    </source>
</evidence>
<comment type="caution">
    <text evidence="1">The sequence shown here is derived from an EMBL/GenBank/DDBJ whole genome shotgun (WGS) entry which is preliminary data.</text>
</comment>